<dbReference type="Gene3D" id="2.40.33.10">
    <property type="entry name" value="PK beta-barrel domain-like"/>
    <property type="match status" value="1"/>
</dbReference>
<evidence type="ECO:0000256" key="12">
    <source>
        <dbReference type="NCBIfam" id="TIGR01064"/>
    </source>
</evidence>
<dbReference type="InterPro" id="IPR015793">
    <property type="entry name" value="Pyrv_Knase_brl"/>
</dbReference>
<dbReference type="GO" id="GO:0016301">
    <property type="term" value="F:kinase activity"/>
    <property type="evidence" value="ECO:0007669"/>
    <property type="project" value="UniProtKB-KW"/>
</dbReference>
<comment type="pathway">
    <text evidence="1 13">Carbohydrate degradation; glycolysis; pyruvate from D-glyceraldehyde 3-phosphate: step 5/5.</text>
</comment>
<dbReference type="PRINTS" id="PR01050">
    <property type="entry name" value="PYRUVTKNASE"/>
</dbReference>
<keyword evidence="11 16" id="KW-0670">Pyruvate</keyword>
<keyword evidence="9 13" id="KW-0460">Magnesium</keyword>
<evidence type="ECO:0000256" key="1">
    <source>
        <dbReference type="ARBA" id="ARBA00004997"/>
    </source>
</evidence>
<dbReference type="Proteomes" id="UP000763641">
    <property type="component" value="Unassembled WGS sequence"/>
</dbReference>
<evidence type="ECO:0000256" key="8">
    <source>
        <dbReference type="ARBA" id="ARBA00022840"/>
    </source>
</evidence>
<dbReference type="NCBIfam" id="NF004886">
    <property type="entry name" value="PRK06247.1"/>
    <property type="match status" value="1"/>
</dbReference>
<feature type="domain" description="Pyruvate kinase C-terminal" evidence="15">
    <location>
        <begin position="365"/>
        <end position="477"/>
    </location>
</feature>
<dbReference type="InterPro" id="IPR036918">
    <property type="entry name" value="Pyrv_Knase_C_sf"/>
</dbReference>
<keyword evidence="7 13" id="KW-0418">Kinase</keyword>
<organism evidence="16 17">
    <name type="scientific">Sphingomonas longa</name>
    <dbReference type="NCBI Taxonomy" id="2778730"/>
    <lineage>
        <taxon>Bacteria</taxon>
        <taxon>Pseudomonadati</taxon>
        <taxon>Pseudomonadota</taxon>
        <taxon>Alphaproteobacteria</taxon>
        <taxon>Sphingomonadales</taxon>
        <taxon>Sphingomonadaceae</taxon>
        <taxon>Sphingomonas</taxon>
    </lineage>
</organism>
<feature type="domain" description="Pyruvate kinase barrel" evidence="14">
    <location>
        <begin position="15"/>
        <end position="332"/>
    </location>
</feature>
<keyword evidence="5" id="KW-0479">Metal-binding</keyword>
<dbReference type="PANTHER" id="PTHR11817">
    <property type="entry name" value="PYRUVATE KINASE"/>
    <property type="match status" value="1"/>
</dbReference>
<dbReference type="NCBIfam" id="TIGR01064">
    <property type="entry name" value="pyruv_kin"/>
    <property type="match status" value="1"/>
</dbReference>
<dbReference type="EC" id="2.7.1.40" evidence="3 12"/>
<evidence type="ECO:0000256" key="13">
    <source>
        <dbReference type="RuleBase" id="RU000504"/>
    </source>
</evidence>
<evidence type="ECO:0000256" key="3">
    <source>
        <dbReference type="ARBA" id="ARBA00012142"/>
    </source>
</evidence>
<evidence type="ECO:0000313" key="17">
    <source>
        <dbReference type="Proteomes" id="UP000763641"/>
    </source>
</evidence>
<protein>
    <recommendedName>
        <fullName evidence="3 12">Pyruvate kinase</fullName>
        <ecNumber evidence="3 12">2.7.1.40</ecNumber>
    </recommendedName>
</protein>
<dbReference type="Pfam" id="PF02887">
    <property type="entry name" value="PK_C"/>
    <property type="match status" value="1"/>
</dbReference>
<dbReference type="InterPro" id="IPR015806">
    <property type="entry name" value="Pyrv_Knase_insert_dom_sf"/>
</dbReference>
<evidence type="ECO:0000259" key="14">
    <source>
        <dbReference type="Pfam" id="PF00224"/>
    </source>
</evidence>
<keyword evidence="6" id="KW-0547">Nucleotide-binding</keyword>
<dbReference type="NCBIfam" id="NF004491">
    <property type="entry name" value="PRK05826.1"/>
    <property type="match status" value="1"/>
</dbReference>
<dbReference type="EMBL" id="JAFEMC010000003">
    <property type="protein sequence ID" value="MBM6577287.1"/>
    <property type="molecule type" value="Genomic_DNA"/>
</dbReference>
<evidence type="ECO:0000256" key="9">
    <source>
        <dbReference type="ARBA" id="ARBA00022842"/>
    </source>
</evidence>
<evidence type="ECO:0000256" key="7">
    <source>
        <dbReference type="ARBA" id="ARBA00022777"/>
    </source>
</evidence>
<evidence type="ECO:0000256" key="10">
    <source>
        <dbReference type="ARBA" id="ARBA00023152"/>
    </source>
</evidence>
<dbReference type="InterPro" id="IPR015813">
    <property type="entry name" value="Pyrv/PenolPyrv_kinase-like_dom"/>
</dbReference>
<dbReference type="SUPFAM" id="SSF51621">
    <property type="entry name" value="Phosphoenolpyruvate/pyruvate domain"/>
    <property type="match status" value="1"/>
</dbReference>
<comment type="catalytic activity">
    <reaction evidence="13">
        <text>pyruvate + ATP = phosphoenolpyruvate + ADP + H(+)</text>
        <dbReference type="Rhea" id="RHEA:18157"/>
        <dbReference type="ChEBI" id="CHEBI:15361"/>
        <dbReference type="ChEBI" id="CHEBI:15378"/>
        <dbReference type="ChEBI" id="CHEBI:30616"/>
        <dbReference type="ChEBI" id="CHEBI:58702"/>
        <dbReference type="ChEBI" id="CHEBI:456216"/>
        <dbReference type="EC" id="2.7.1.40"/>
    </reaction>
</comment>
<dbReference type="SUPFAM" id="SSF50800">
    <property type="entry name" value="PK beta-barrel domain-like"/>
    <property type="match status" value="1"/>
</dbReference>
<dbReference type="InterPro" id="IPR015795">
    <property type="entry name" value="Pyrv_Knase_C"/>
</dbReference>
<comment type="caution">
    <text evidence="16">The sequence shown here is derived from an EMBL/GenBank/DDBJ whole genome shotgun (WGS) entry which is preliminary data.</text>
</comment>
<keyword evidence="4 13" id="KW-0808">Transferase</keyword>
<proteinExistence type="inferred from homology"/>
<reference evidence="16 17" key="1">
    <citation type="submission" date="2020-12" db="EMBL/GenBank/DDBJ databases">
        <title>Sphingomonas sp.</title>
        <authorList>
            <person name="Kim M.K."/>
        </authorList>
    </citation>
    <scope>NUCLEOTIDE SEQUENCE [LARGE SCALE GENOMIC DNA]</scope>
    <source>
        <strain evidence="16 17">BT552</strain>
    </source>
</reference>
<sequence length="489" mass="52826">MTQANAPTEFAPRTRKVRVLATLGPASNTPEMIATLFQAGADAFRVNMSHGDQQSKVAVIQAIRGLERQFGRPTTILADLQGPKLRVGRFAEGRVELVTGNVFTLDRSPEPGDATRVELPHREIFAAIEPGARLLLDDGKLVLRVTDHDETKIVTTIEVGGMLSNNKGLNVPDVVVPMAALTEKDRSDLAFAVEQGVDWIALSFVQRPEDLMEARRLIGGKAALLAKIEKPAAIERLEEIVEQCDGVMVARGDLGVELPPEQVPPLQKRIVEVSRRMGRPVVVATQMLESMIQSPSPTRAEVSDVATAIYDGADAIMLSAESAAGAWPIESVTMMNAIGNAVERDPGHGDRVHFTVMKPDPTTADALAEAAKNIARTVSAAAIICFTSSGSTARRIARERPAVPILVLTPQLETARRLGLLWGTHAVHTRDVESFEEMVAKSKRMALRHGIAKAGEQVVVMAGVPFRTPGSTNVIHVTRIVGDELKNYD</sequence>
<name>A0ABS2D8M5_9SPHN</name>
<dbReference type="Gene3D" id="3.20.20.60">
    <property type="entry name" value="Phosphoenolpyruvate-binding domains"/>
    <property type="match status" value="1"/>
</dbReference>
<comment type="similarity">
    <text evidence="2 13">Belongs to the pyruvate kinase family.</text>
</comment>
<dbReference type="InterPro" id="IPR011037">
    <property type="entry name" value="Pyrv_Knase-like_insert_dom_sf"/>
</dbReference>
<dbReference type="NCBIfam" id="NF004978">
    <property type="entry name" value="PRK06354.1"/>
    <property type="match status" value="1"/>
</dbReference>
<dbReference type="SUPFAM" id="SSF52935">
    <property type="entry name" value="PK C-terminal domain-like"/>
    <property type="match status" value="1"/>
</dbReference>
<evidence type="ECO:0000256" key="11">
    <source>
        <dbReference type="ARBA" id="ARBA00023317"/>
    </source>
</evidence>
<dbReference type="InterPro" id="IPR040442">
    <property type="entry name" value="Pyrv_kinase-like_dom_sf"/>
</dbReference>
<keyword evidence="10 13" id="KW-0324">Glycolysis</keyword>
<keyword evidence="17" id="KW-1185">Reference proteome</keyword>
<gene>
    <name evidence="16" type="primary">pyk</name>
    <name evidence="16" type="ORF">ILT43_12965</name>
</gene>
<evidence type="ECO:0000313" key="16">
    <source>
        <dbReference type="EMBL" id="MBM6577287.1"/>
    </source>
</evidence>
<keyword evidence="8" id="KW-0067">ATP-binding</keyword>
<dbReference type="Gene3D" id="3.40.1380.20">
    <property type="entry name" value="Pyruvate kinase, C-terminal domain"/>
    <property type="match status" value="1"/>
</dbReference>
<evidence type="ECO:0000259" key="15">
    <source>
        <dbReference type="Pfam" id="PF02887"/>
    </source>
</evidence>
<evidence type="ECO:0000256" key="5">
    <source>
        <dbReference type="ARBA" id="ARBA00022723"/>
    </source>
</evidence>
<evidence type="ECO:0000256" key="6">
    <source>
        <dbReference type="ARBA" id="ARBA00022741"/>
    </source>
</evidence>
<dbReference type="GO" id="GO:0004743">
    <property type="term" value="F:pyruvate kinase activity"/>
    <property type="evidence" value="ECO:0007669"/>
    <property type="project" value="UniProtKB-EC"/>
</dbReference>
<evidence type="ECO:0000256" key="4">
    <source>
        <dbReference type="ARBA" id="ARBA00022679"/>
    </source>
</evidence>
<dbReference type="InterPro" id="IPR001697">
    <property type="entry name" value="Pyr_Knase"/>
</dbReference>
<accession>A0ABS2D8M5</accession>
<dbReference type="Pfam" id="PF00224">
    <property type="entry name" value="PK"/>
    <property type="match status" value="1"/>
</dbReference>
<dbReference type="RefSeq" id="WP_204199381.1">
    <property type="nucleotide sequence ID" value="NZ_JAFEMC010000003.1"/>
</dbReference>
<evidence type="ECO:0000256" key="2">
    <source>
        <dbReference type="ARBA" id="ARBA00008663"/>
    </source>
</evidence>